<keyword evidence="3" id="KW-0238">DNA-binding</keyword>
<feature type="domain" description="HTH lysR-type" evidence="5">
    <location>
        <begin position="6"/>
        <end position="63"/>
    </location>
</feature>
<dbReference type="InterPro" id="IPR005119">
    <property type="entry name" value="LysR_subst-bd"/>
</dbReference>
<dbReference type="Proteomes" id="UP001279642">
    <property type="component" value="Unassembled WGS sequence"/>
</dbReference>
<dbReference type="PRINTS" id="PR00039">
    <property type="entry name" value="HTHLYSR"/>
</dbReference>
<dbReference type="InterPro" id="IPR036390">
    <property type="entry name" value="WH_DNA-bd_sf"/>
</dbReference>
<dbReference type="Pfam" id="PF03466">
    <property type="entry name" value="LysR_substrate"/>
    <property type="match status" value="1"/>
</dbReference>
<gene>
    <name evidence="6" type="ORF">SMD27_20285</name>
</gene>
<dbReference type="Gene3D" id="1.10.10.10">
    <property type="entry name" value="Winged helix-like DNA-binding domain superfamily/Winged helix DNA-binding domain"/>
    <property type="match status" value="1"/>
</dbReference>
<evidence type="ECO:0000256" key="4">
    <source>
        <dbReference type="ARBA" id="ARBA00023163"/>
    </source>
</evidence>
<protein>
    <submittedName>
        <fullName evidence="6">LysR substrate-binding domain-containing protein</fullName>
    </submittedName>
</protein>
<evidence type="ECO:0000313" key="6">
    <source>
        <dbReference type="EMBL" id="MDY0885191.1"/>
    </source>
</evidence>
<dbReference type="EMBL" id="JAXCLW010000008">
    <property type="protein sequence ID" value="MDY0885191.1"/>
    <property type="molecule type" value="Genomic_DNA"/>
</dbReference>
<organism evidence="6 7">
    <name type="scientific">Dongia soli</name>
    <dbReference type="NCBI Taxonomy" id="600628"/>
    <lineage>
        <taxon>Bacteria</taxon>
        <taxon>Pseudomonadati</taxon>
        <taxon>Pseudomonadota</taxon>
        <taxon>Alphaproteobacteria</taxon>
        <taxon>Rhodospirillales</taxon>
        <taxon>Dongiaceae</taxon>
        <taxon>Dongia</taxon>
    </lineage>
</organism>
<dbReference type="CDD" id="cd08432">
    <property type="entry name" value="PBP2_GcdR_TrpI_HvrB_AmpR_like"/>
    <property type="match status" value="1"/>
</dbReference>
<dbReference type="InterPro" id="IPR058163">
    <property type="entry name" value="LysR-type_TF_proteobact-type"/>
</dbReference>
<keyword evidence="4" id="KW-0804">Transcription</keyword>
<dbReference type="InterPro" id="IPR000847">
    <property type="entry name" value="LysR_HTH_N"/>
</dbReference>
<dbReference type="PANTHER" id="PTHR30537:SF74">
    <property type="entry name" value="HTH-TYPE TRANSCRIPTIONAL REGULATOR TRPI"/>
    <property type="match status" value="1"/>
</dbReference>
<dbReference type="InterPro" id="IPR036388">
    <property type="entry name" value="WH-like_DNA-bd_sf"/>
</dbReference>
<dbReference type="RefSeq" id="WP_320510265.1">
    <property type="nucleotide sequence ID" value="NZ_JAXCLW010000008.1"/>
</dbReference>
<keyword evidence="2" id="KW-0805">Transcription regulation</keyword>
<evidence type="ECO:0000256" key="3">
    <source>
        <dbReference type="ARBA" id="ARBA00023125"/>
    </source>
</evidence>
<evidence type="ECO:0000256" key="2">
    <source>
        <dbReference type="ARBA" id="ARBA00023015"/>
    </source>
</evidence>
<dbReference type="SUPFAM" id="SSF46785">
    <property type="entry name" value="Winged helix' DNA-binding domain"/>
    <property type="match status" value="1"/>
</dbReference>
<keyword evidence="7" id="KW-1185">Reference proteome</keyword>
<dbReference type="Gene3D" id="3.40.190.10">
    <property type="entry name" value="Periplasmic binding protein-like II"/>
    <property type="match status" value="2"/>
</dbReference>
<evidence type="ECO:0000259" key="5">
    <source>
        <dbReference type="PROSITE" id="PS50931"/>
    </source>
</evidence>
<sequence length="305" mass="34244">MRRQIPSLTALRAFEAAARLSSFRAAAEELSITQSAVSHQIAGLEERLGTALFHRTARRVELTEAGALYYPFLRDAFDRISQGTDLVLRVATTDDLMVQVYVTVAARWLIPRLHHFQAVNPDILVRFNTSHFYWHFDPSTADLGMVCTDDTGDPSYHFTFLAPARLEVVCSPALAKKGLKRPADLADHALLQLFNKEEDWEVWRAAAGIPHLKGRSHLNGRAVPKFDSYLLALAAAIDGQGVALAPHFLVAEDLKSGRLVRPFNISAKQPGGWYLVCRKERAQEPRIQRFTAWMQEQIAQDPDFI</sequence>
<dbReference type="SUPFAM" id="SSF53850">
    <property type="entry name" value="Periplasmic binding protein-like II"/>
    <property type="match status" value="1"/>
</dbReference>
<reference evidence="6 7" key="1">
    <citation type="journal article" date="2016" name="Antonie Van Leeuwenhoek">
        <title>Dongia soli sp. nov., isolated from soil from Dokdo, Korea.</title>
        <authorList>
            <person name="Kim D.U."/>
            <person name="Lee H."/>
            <person name="Kim H."/>
            <person name="Kim S.G."/>
            <person name="Ka J.O."/>
        </authorList>
    </citation>
    <scope>NUCLEOTIDE SEQUENCE [LARGE SCALE GENOMIC DNA]</scope>
    <source>
        <strain evidence="6 7">D78</strain>
    </source>
</reference>
<name>A0ABU5EG49_9PROT</name>
<dbReference type="Pfam" id="PF00126">
    <property type="entry name" value="HTH_1"/>
    <property type="match status" value="1"/>
</dbReference>
<dbReference type="PROSITE" id="PS50931">
    <property type="entry name" value="HTH_LYSR"/>
    <property type="match status" value="1"/>
</dbReference>
<dbReference type="PANTHER" id="PTHR30537">
    <property type="entry name" value="HTH-TYPE TRANSCRIPTIONAL REGULATOR"/>
    <property type="match status" value="1"/>
</dbReference>
<accession>A0ABU5EG49</accession>
<comment type="similarity">
    <text evidence="1">Belongs to the LysR transcriptional regulatory family.</text>
</comment>
<proteinExistence type="inferred from homology"/>
<comment type="caution">
    <text evidence="6">The sequence shown here is derived from an EMBL/GenBank/DDBJ whole genome shotgun (WGS) entry which is preliminary data.</text>
</comment>
<evidence type="ECO:0000313" key="7">
    <source>
        <dbReference type="Proteomes" id="UP001279642"/>
    </source>
</evidence>
<evidence type="ECO:0000256" key="1">
    <source>
        <dbReference type="ARBA" id="ARBA00009437"/>
    </source>
</evidence>